<evidence type="ECO:0000313" key="2">
    <source>
        <dbReference type="Proteomes" id="UP000682951"/>
    </source>
</evidence>
<comment type="caution">
    <text evidence="1">The sequence shown here is derived from an EMBL/GenBank/DDBJ whole genome shotgun (WGS) entry which is preliminary data.</text>
</comment>
<sequence length="241" mass="27425">MIVYDNNCKIVGMSDKVLEILEFQNVDEFLNTHNDIDEMQENFIKNSNALPLVRDILNCAGKSRILNLNTKNGNSLSVLAKAETINLPQKKEAFKLEILVQNSPIDRSFLNLRLPLLQNLNNQSSQEMRVSSLNDQWFKQTCKFLNLSQDDFLSYLTLLVKNINQNMPSLQNAVIAQDELKITNIINLLKEPTINLRVTPLVKIYEAIQKTQSTEIGGYIISISECLDSLGKLIDKNQRKA</sequence>
<reference evidence="1 2" key="1">
    <citation type="submission" date="2021-04" db="EMBL/GenBank/DDBJ databases">
        <title>Molecular and phenotypic characterization and identification of bacterial isolates recovered from the Anatolian ground squirrels (Spermophilus xanthoprymnus) and which have the potential to form a new species in the Campylobacter genus.</title>
        <authorList>
            <person name="Aydin F."/>
            <person name="Abay S."/>
            <person name="Kayman T."/>
            <person name="Karakaya E."/>
            <person name="Mustak H.K."/>
            <person name="Mustak I.B."/>
            <person name="Bilgin N."/>
            <person name="Duzler A."/>
            <person name="Sahin O."/>
            <person name="Guran O."/>
            <person name="Saticioglu I.B."/>
        </authorList>
    </citation>
    <scope>NUCLEOTIDE SEQUENCE [LARGE SCALE GENOMIC DNA]</scope>
    <source>
        <strain evidence="2">faydin-G24</strain>
    </source>
</reference>
<protein>
    <recommendedName>
        <fullName evidence="3">PAS domain-containing protein</fullName>
    </recommendedName>
</protein>
<gene>
    <name evidence="1" type="ORF">KDD93_00770</name>
</gene>
<dbReference type="Proteomes" id="UP000682951">
    <property type="component" value="Unassembled WGS sequence"/>
</dbReference>
<keyword evidence="2" id="KW-1185">Reference proteome</keyword>
<accession>A0ABS5HFQ4</accession>
<evidence type="ECO:0000313" key="1">
    <source>
        <dbReference type="EMBL" id="MBR8463106.1"/>
    </source>
</evidence>
<dbReference type="EMBL" id="JAGSSW010000001">
    <property type="protein sequence ID" value="MBR8463106.1"/>
    <property type="molecule type" value="Genomic_DNA"/>
</dbReference>
<name>A0ABS5HFQ4_9BACT</name>
<dbReference type="RefSeq" id="WP_212140755.1">
    <property type="nucleotide sequence ID" value="NZ_JAGSSW010000001.1"/>
</dbReference>
<evidence type="ECO:0008006" key="3">
    <source>
        <dbReference type="Google" id="ProtNLM"/>
    </source>
</evidence>
<proteinExistence type="predicted"/>
<organism evidence="1 2">
    <name type="scientific">Campylobacter anatolicus</name>
    <dbReference type="NCBI Taxonomy" id="2829105"/>
    <lineage>
        <taxon>Bacteria</taxon>
        <taxon>Pseudomonadati</taxon>
        <taxon>Campylobacterota</taxon>
        <taxon>Epsilonproteobacteria</taxon>
        <taxon>Campylobacterales</taxon>
        <taxon>Campylobacteraceae</taxon>
        <taxon>Campylobacter</taxon>
    </lineage>
</organism>